<dbReference type="InterPro" id="IPR043141">
    <property type="entry name" value="Ribosomal_uL10-like_sf"/>
</dbReference>
<dbReference type="GO" id="GO:0006364">
    <property type="term" value="P:rRNA processing"/>
    <property type="evidence" value="ECO:0007669"/>
    <property type="project" value="TreeGrafter"/>
</dbReference>
<name>A0AAV5WMI8_9BILA</name>
<evidence type="ECO:0000313" key="8">
    <source>
        <dbReference type="EMBL" id="GMT31755.1"/>
    </source>
</evidence>
<reference evidence="8" key="1">
    <citation type="submission" date="2023-10" db="EMBL/GenBank/DDBJ databases">
        <title>Genome assembly of Pristionchus species.</title>
        <authorList>
            <person name="Yoshida K."/>
            <person name="Sommer R.J."/>
        </authorList>
    </citation>
    <scope>NUCLEOTIDE SEQUENCE</scope>
    <source>
        <strain evidence="8">RS5133</strain>
    </source>
</reference>
<dbReference type="SUPFAM" id="SSF160369">
    <property type="entry name" value="Ribosomal protein L10-like"/>
    <property type="match status" value="1"/>
</dbReference>
<keyword evidence="6" id="KW-0690">Ribosome biogenesis</keyword>
<dbReference type="FunFam" id="3.30.70.1730:FF:000005">
    <property type="entry name" value="Ribosome assembly factor mrt4"/>
    <property type="match status" value="1"/>
</dbReference>
<dbReference type="CDD" id="cd05796">
    <property type="entry name" value="Ribosomal_P0_like"/>
    <property type="match status" value="1"/>
</dbReference>
<dbReference type="InterPro" id="IPR043164">
    <property type="entry name" value="Ribosomal_uL10-like_insert_sf"/>
</dbReference>
<evidence type="ECO:0000313" key="9">
    <source>
        <dbReference type="Proteomes" id="UP001432322"/>
    </source>
</evidence>
<feature type="domain" description="Large ribosomal subunit protein uL10-like insertion" evidence="7">
    <location>
        <begin position="126"/>
        <end position="194"/>
    </location>
</feature>
<accession>A0AAV5WMI8</accession>
<comment type="subcellular location">
    <subcellularLocation>
        <location evidence="6">Cytoplasm</location>
    </subcellularLocation>
    <subcellularLocation>
        <location evidence="6">Nucleus</location>
        <location evidence="6">Nucleolus</location>
    </subcellularLocation>
</comment>
<organism evidence="8 9">
    <name type="scientific">Pristionchus fissidentatus</name>
    <dbReference type="NCBI Taxonomy" id="1538716"/>
    <lineage>
        <taxon>Eukaryota</taxon>
        <taxon>Metazoa</taxon>
        <taxon>Ecdysozoa</taxon>
        <taxon>Nematoda</taxon>
        <taxon>Chromadorea</taxon>
        <taxon>Rhabditida</taxon>
        <taxon>Rhabditina</taxon>
        <taxon>Diplogasteromorpha</taxon>
        <taxon>Diplogasteroidea</taxon>
        <taxon>Neodiplogasteridae</taxon>
        <taxon>Pristionchus</taxon>
    </lineage>
</organism>
<evidence type="ECO:0000256" key="1">
    <source>
        <dbReference type="ARBA" id="ARBA00004046"/>
    </source>
</evidence>
<evidence type="ECO:0000256" key="2">
    <source>
        <dbReference type="ARBA" id="ARBA00008889"/>
    </source>
</evidence>
<keyword evidence="4 6" id="KW-0963">Cytoplasm</keyword>
<dbReference type="Pfam" id="PF00466">
    <property type="entry name" value="Ribosomal_L10"/>
    <property type="match status" value="1"/>
</dbReference>
<dbReference type="InterPro" id="IPR033867">
    <property type="entry name" value="Mrt4"/>
</dbReference>
<dbReference type="GO" id="GO:0003723">
    <property type="term" value="F:RNA binding"/>
    <property type="evidence" value="ECO:0007669"/>
    <property type="project" value="TreeGrafter"/>
</dbReference>
<keyword evidence="9" id="KW-1185">Reference proteome</keyword>
<dbReference type="PANTHER" id="PTHR45841:SF1">
    <property type="entry name" value="MRNA TURNOVER PROTEIN 4 HOMOLOG"/>
    <property type="match status" value="1"/>
</dbReference>
<comment type="subunit">
    <text evidence="3 6">Associates with the pre-60S ribosomal particle.</text>
</comment>
<keyword evidence="5 6" id="KW-0539">Nucleus</keyword>
<dbReference type="EMBL" id="BTSY01000006">
    <property type="protein sequence ID" value="GMT31755.1"/>
    <property type="molecule type" value="Genomic_DNA"/>
</dbReference>
<dbReference type="GO" id="GO:0000027">
    <property type="term" value="P:ribosomal large subunit assembly"/>
    <property type="evidence" value="ECO:0007669"/>
    <property type="project" value="InterPro"/>
</dbReference>
<comment type="similarity">
    <text evidence="2 6">Belongs to the universal ribosomal protein uL10 family.</text>
</comment>
<evidence type="ECO:0000256" key="4">
    <source>
        <dbReference type="ARBA" id="ARBA00022490"/>
    </source>
</evidence>
<sequence>MPRSKRDKDVSLTKVKKKTRETKVGLVQQLREAVDEYPHVFVYEFENMRASKFVQVRQKFKMNSRFFFGKNNVMAIALGKSQNDEYANGLHKISQLLKGQCGLMFTHSDKDEVIEYFRELKDADFARAGIIAPQTIELEEGPLEQFAFSVEPQLRKLGMPTSLVKGVIHLTQKFRVCTEGQVIKPEEAKILKFLEEKLSVFHVNLKAYWSKTTGIKDIA</sequence>
<dbReference type="Gene3D" id="3.90.105.20">
    <property type="match status" value="1"/>
</dbReference>
<evidence type="ECO:0000259" key="7">
    <source>
        <dbReference type="Pfam" id="PF17777"/>
    </source>
</evidence>
<dbReference type="Proteomes" id="UP001432322">
    <property type="component" value="Unassembled WGS sequence"/>
</dbReference>
<dbReference type="InterPro" id="IPR051742">
    <property type="entry name" value="Ribosome_Assembly_uL10"/>
</dbReference>
<comment type="caution">
    <text evidence="8">The sequence shown here is derived from an EMBL/GenBank/DDBJ whole genome shotgun (WGS) entry which is preliminary data.</text>
</comment>
<dbReference type="PANTHER" id="PTHR45841">
    <property type="entry name" value="MRNA TURNOVER PROTEIN 4 MRTO4"/>
    <property type="match status" value="1"/>
</dbReference>
<dbReference type="GO" id="GO:0005730">
    <property type="term" value="C:nucleolus"/>
    <property type="evidence" value="ECO:0007669"/>
    <property type="project" value="UniProtKB-SubCell"/>
</dbReference>
<dbReference type="FunFam" id="3.90.105.20:FF:000003">
    <property type="entry name" value="Ribosome assembly factor mrt4"/>
    <property type="match status" value="1"/>
</dbReference>
<protein>
    <recommendedName>
        <fullName evidence="6">Ribosome assembly factor mrt4</fullName>
    </recommendedName>
</protein>
<dbReference type="GO" id="GO:0030687">
    <property type="term" value="C:preribosome, large subunit precursor"/>
    <property type="evidence" value="ECO:0007669"/>
    <property type="project" value="TreeGrafter"/>
</dbReference>
<dbReference type="AlphaFoldDB" id="A0AAV5WMI8"/>
<proteinExistence type="inferred from homology"/>
<dbReference type="Gene3D" id="3.30.70.1730">
    <property type="match status" value="1"/>
</dbReference>
<dbReference type="GO" id="GO:0005737">
    <property type="term" value="C:cytoplasm"/>
    <property type="evidence" value="ECO:0007669"/>
    <property type="project" value="UniProtKB-SubCell"/>
</dbReference>
<comment type="function">
    <text evidence="1 6">Component of the ribosome assembly machinery. Nuclear paralog of the ribosomal protein P0, it binds pre-60S subunits at an early stage of assembly in the nucleolus, and is replaced by P0 in cytoplasmic pre-60S subunits and mature 80S ribosomes.</text>
</comment>
<evidence type="ECO:0000256" key="6">
    <source>
        <dbReference type="RuleBase" id="RU364039"/>
    </source>
</evidence>
<evidence type="ECO:0000256" key="3">
    <source>
        <dbReference type="ARBA" id="ARBA00011117"/>
    </source>
</evidence>
<dbReference type="InterPro" id="IPR001790">
    <property type="entry name" value="Ribosomal_uL10"/>
</dbReference>
<dbReference type="Pfam" id="PF17777">
    <property type="entry name" value="RL10P_insert"/>
    <property type="match status" value="1"/>
</dbReference>
<evidence type="ECO:0000256" key="5">
    <source>
        <dbReference type="ARBA" id="ARBA00023242"/>
    </source>
</evidence>
<dbReference type="GO" id="GO:0000956">
    <property type="term" value="P:nuclear-transcribed mRNA catabolic process"/>
    <property type="evidence" value="ECO:0007669"/>
    <property type="project" value="TreeGrafter"/>
</dbReference>
<gene>
    <name evidence="8" type="ORF">PFISCL1PPCAC_23052</name>
</gene>
<dbReference type="InterPro" id="IPR040637">
    <property type="entry name" value="Ribosomal_uL10-like_insert"/>
</dbReference>